<evidence type="ECO:0000256" key="9">
    <source>
        <dbReference type="ARBA" id="ARBA00023136"/>
    </source>
</evidence>
<dbReference type="PANTHER" id="PTHR35091:SF2">
    <property type="entry name" value="FLAGELLAR PROTEIN FLIL"/>
    <property type="match status" value="1"/>
</dbReference>
<keyword evidence="11" id="KW-0966">Cell projection</keyword>
<reference evidence="11 12" key="2">
    <citation type="journal article" date="2015" name="Biomed. Res. Int.">
        <title>Effects of Arsenite Resistance on the Growth and Functional Gene Expression of Leptospirillum ferriphilum and Acidithiobacillus thiooxidans in Pure Culture and Coculture.</title>
        <authorList>
            <person name="Jiang H."/>
            <person name="Liang Y."/>
            <person name="Yin H."/>
            <person name="Xiao Y."/>
            <person name="Guo X."/>
            <person name="Xu Y."/>
            <person name="Hu Q."/>
            <person name="Liu H."/>
            <person name="Liu X."/>
        </authorList>
    </citation>
    <scope>NUCLEOTIDE SEQUENCE [LARGE SCALE GENOMIC DNA]</scope>
    <source>
        <strain evidence="11 12">YSK</strain>
    </source>
</reference>
<dbReference type="KEGG" id="lfp:Y981_01305"/>
<accession>A0A059XN30</accession>
<evidence type="ECO:0000256" key="5">
    <source>
        <dbReference type="ARBA" id="ARBA00022500"/>
    </source>
</evidence>
<gene>
    <name evidence="11" type="ORF">Y981_01305</name>
</gene>
<dbReference type="GO" id="GO:0006935">
    <property type="term" value="P:chemotaxis"/>
    <property type="evidence" value="ECO:0007669"/>
    <property type="project" value="UniProtKB-KW"/>
</dbReference>
<evidence type="ECO:0000256" key="3">
    <source>
        <dbReference type="ARBA" id="ARBA00008281"/>
    </source>
</evidence>
<keyword evidence="6 10" id="KW-0812">Transmembrane</keyword>
<evidence type="ECO:0000256" key="4">
    <source>
        <dbReference type="ARBA" id="ARBA00022475"/>
    </source>
</evidence>
<comment type="similarity">
    <text evidence="3 10">Belongs to the FliL family.</text>
</comment>
<dbReference type="PANTHER" id="PTHR35091">
    <property type="entry name" value="FLAGELLAR PROTEIN FLIL"/>
    <property type="match status" value="1"/>
</dbReference>
<comment type="subcellular location">
    <subcellularLocation>
        <location evidence="2">Cell membrane</location>
        <topology evidence="2">Single-pass membrane protein</topology>
    </subcellularLocation>
</comment>
<keyword evidence="5 10" id="KW-0145">Chemotaxis</keyword>
<evidence type="ECO:0000313" key="11">
    <source>
        <dbReference type="EMBL" id="AIA29949.1"/>
    </source>
</evidence>
<keyword evidence="9 10" id="KW-0472">Membrane</keyword>
<dbReference type="Pfam" id="PF03748">
    <property type="entry name" value="FliL"/>
    <property type="match status" value="1"/>
</dbReference>
<dbReference type="AlphaFoldDB" id="A0A059XN30"/>
<dbReference type="Proteomes" id="UP000027059">
    <property type="component" value="Chromosome"/>
</dbReference>
<name>A0A059XN30_9BACT</name>
<reference evidence="12" key="1">
    <citation type="submission" date="2014-02" db="EMBL/GenBank/DDBJ databases">
        <title>Complete genome sequence and comparative genomic analysis of the nitrogen-fixing bacterium Leptospirillum ferriphilum YSK.</title>
        <authorList>
            <person name="Guo X."/>
            <person name="Yin H."/>
            <person name="Liang Y."/>
            <person name="Hu Q."/>
            <person name="Ma L."/>
            <person name="Xiao Y."/>
            <person name="Zhang X."/>
            <person name="Qiu G."/>
            <person name="Liu X."/>
        </authorList>
    </citation>
    <scope>NUCLEOTIDE SEQUENCE [LARGE SCALE GENOMIC DNA]</scope>
    <source>
        <strain evidence="12">YSK</strain>
    </source>
</reference>
<proteinExistence type="inferred from homology"/>
<dbReference type="GO" id="GO:0071978">
    <property type="term" value="P:bacterial-type flagellum-dependent swarming motility"/>
    <property type="evidence" value="ECO:0007669"/>
    <property type="project" value="TreeGrafter"/>
</dbReference>
<keyword evidence="4 10" id="KW-1003">Cell membrane</keyword>
<dbReference type="GO" id="GO:0005886">
    <property type="term" value="C:plasma membrane"/>
    <property type="evidence" value="ECO:0007669"/>
    <property type="project" value="UniProtKB-SubCell"/>
</dbReference>
<dbReference type="InterPro" id="IPR005503">
    <property type="entry name" value="FliL"/>
</dbReference>
<evidence type="ECO:0000313" key="12">
    <source>
        <dbReference type="Proteomes" id="UP000027059"/>
    </source>
</evidence>
<comment type="function">
    <text evidence="1 10">Controls the rotational direction of flagella during chemotaxis.</text>
</comment>
<dbReference type="OrthoDB" id="9799777at2"/>
<evidence type="ECO:0000256" key="2">
    <source>
        <dbReference type="ARBA" id="ARBA00004162"/>
    </source>
</evidence>
<keyword evidence="12" id="KW-1185">Reference proteome</keyword>
<dbReference type="EMBL" id="CP007243">
    <property type="protein sequence ID" value="AIA29949.1"/>
    <property type="molecule type" value="Genomic_DNA"/>
</dbReference>
<dbReference type="GO" id="GO:0009425">
    <property type="term" value="C:bacterial-type flagellum basal body"/>
    <property type="evidence" value="ECO:0007669"/>
    <property type="project" value="InterPro"/>
</dbReference>
<dbReference type="RefSeq" id="WP_014960005.1">
    <property type="nucleotide sequence ID" value="NZ_CP007243.1"/>
</dbReference>
<evidence type="ECO:0000256" key="7">
    <source>
        <dbReference type="ARBA" id="ARBA00022779"/>
    </source>
</evidence>
<sequence>MADDDEDREDGEGEEAKPPRNIKKLVLAGVAVLALLGGGAFFFLKHGHKNDSQVAMTPKEMEKMIKAHPIIDLKPFVVNLNTASAENSRYLKVRIAFKLDNPQVAKEVDYRMPEIQNIILILLGSETADDLGTTGGKLALRNQIRHRVNSILTLGRVSSVYFTEFVIQ</sequence>
<dbReference type="HOGENOM" id="CLU_099018_2_2_0"/>
<evidence type="ECO:0000256" key="1">
    <source>
        <dbReference type="ARBA" id="ARBA00002254"/>
    </source>
</evidence>
<keyword evidence="11" id="KW-0969">Cilium</keyword>
<evidence type="ECO:0000256" key="6">
    <source>
        <dbReference type="ARBA" id="ARBA00022692"/>
    </source>
</evidence>
<organism evidence="11 12">
    <name type="scientific">Leptospirillum ferriphilum YSK</name>
    <dbReference type="NCBI Taxonomy" id="1441628"/>
    <lineage>
        <taxon>Bacteria</taxon>
        <taxon>Pseudomonadati</taxon>
        <taxon>Nitrospirota</taxon>
        <taxon>Nitrospiria</taxon>
        <taxon>Nitrospirales</taxon>
        <taxon>Nitrospiraceae</taxon>
        <taxon>Leptospirillum</taxon>
    </lineage>
</organism>
<evidence type="ECO:0000256" key="10">
    <source>
        <dbReference type="RuleBase" id="RU364125"/>
    </source>
</evidence>
<keyword evidence="8 10" id="KW-1133">Transmembrane helix</keyword>
<evidence type="ECO:0000256" key="8">
    <source>
        <dbReference type="ARBA" id="ARBA00022989"/>
    </source>
</evidence>
<keyword evidence="11" id="KW-0282">Flagellum</keyword>
<feature type="transmembrane region" description="Helical" evidence="10">
    <location>
        <begin position="25"/>
        <end position="44"/>
    </location>
</feature>
<protein>
    <recommendedName>
        <fullName evidence="10">Flagellar protein FliL</fullName>
    </recommendedName>
</protein>
<keyword evidence="7 10" id="KW-0283">Flagellar rotation</keyword>